<proteinExistence type="predicted"/>
<organism evidence="2 3">
    <name type="scientific">Candidatus Synechococcus spongiarum 15L</name>
    <dbReference type="NCBI Taxonomy" id="1608419"/>
    <lineage>
        <taxon>Bacteria</taxon>
        <taxon>Bacillati</taxon>
        <taxon>Cyanobacteriota</taxon>
        <taxon>Cyanophyceae</taxon>
        <taxon>Synechococcales</taxon>
        <taxon>Synechococcaceae</taxon>
        <taxon>Synechococcus</taxon>
    </lineage>
</organism>
<dbReference type="Pfam" id="PF13304">
    <property type="entry name" value="AAA_21"/>
    <property type="match status" value="1"/>
</dbReference>
<dbReference type="PATRIC" id="fig|1608419.3.peg.1119"/>
<accession>A0A0G8AZL3</accession>
<evidence type="ECO:0000313" key="2">
    <source>
        <dbReference type="EMBL" id="KKZ14473.1"/>
    </source>
</evidence>
<dbReference type="SMART" id="SM00382">
    <property type="entry name" value="AAA"/>
    <property type="match status" value="1"/>
</dbReference>
<dbReference type="PANTHER" id="PTHR43581:SF2">
    <property type="entry name" value="EXCINUCLEASE ATPASE SUBUNIT"/>
    <property type="match status" value="1"/>
</dbReference>
<dbReference type="SUPFAM" id="SSF52540">
    <property type="entry name" value="P-loop containing nucleoside triphosphate hydrolases"/>
    <property type="match status" value="1"/>
</dbReference>
<dbReference type="InterPro" id="IPR027417">
    <property type="entry name" value="P-loop_NTPase"/>
</dbReference>
<dbReference type="AlphaFoldDB" id="A0A0G8AZL3"/>
<evidence type="ECO:0000313" key="3">
    <source>
        <dbReference type="Proteomes" id="UP000035037"/>
    </source>
</evidence>
<feature type="domain" description="AAA+ ATPase" evidence="1">
    <location>
        <begin position="22"/>
        <end position="346"/>
    </location>
</feature>
<dbReference type="GO" id="GO:0005524">
    <property type="term" value="F:ATP binding"/>
    <property type="evidence" value="ECO:0007669"/>
    <property type="project" value="InterPro"/>
</dbReference>
<gene>
    <name evidence="2" type="ORF">TQ37_01110</name>
</gene>
<dbReference type="GO" id="GO:0016887">
    <property type="term" value="F:ATP hydrolysis activity"/>
    <property type="evidence" value="ECO:0007669"/>
    <property type="project" value="InterPro"/>
</dbReference>
<reference evidence="2 3" key="2">
    <citation type="submission" date="2015-05" db="EMBL/GenBank/DDBJ databases">
        <title>Lifestyle Evolution in Cyanobacterial Symbionts of Sponges.</title>
        <authorList>
            <person name="Burgsdorf I."/>
            <person name="Slaby B.M."/>
            <person name="Handley K.M."/>
            <person name="Haber M."/>
            <person name="Blom J."/>
            <person name="Marshall C.W."/>
            <person name="Gilbert J.A."/>
            <person name="Hentschel U."/>
            <person name="Steindler L."/>
        </authorList>
    </citation>
    <scope>NUCLEOTIDE SEQUENCE [LARGE SCALE GENOMIC DNA]</scope>
    <source>
        <strain evidence="2">15L</strain>
    </source>
</reference>
<protein>
    <recommendedName>
        <fullName evidence="1">AAA+ ATPase domain-containing protein</fullName>
    </recommendedName>
</protein>
<dbReference type="InterPro" id="IPR003959">
    <property type="entry name" value="ATPase_AAA_core"/>
</dbReference>
<dbReference type="PANTHER" id="PTHR43581">
    <property type="entry name" value="ATP/GTP PHOSPHATASE"/>
    <property type="match status" value="1"/>
</dbReference>
<dbReference type="EMBL" id="JYFQ01000020">
    <property type="protein sequence ID" value="KKZ14473.1"/>
    <property type="molecule type" value="Genomic_DNA"/>
</dbReference>
<reference evidence="2 3" key="1">
    <citation type="submission" date="2015-02" db="EMBL/GenBank/DDBJ databases">
        <authorList>
            <person name="Slaby B."/>
            <person name="Hentschel U."/>
        </authorList>
    </citation>
    <scope>NUCLEOTIDE SEQUENCE [LARGE SCALE GENOMIC DNA]</scope>
    <source>
        <strain evidence="2">15L</strain>
    </source>
</reference>
<dbReference type="Gene3D" id="3.40.50.300">
    <property type="entry name" value="P-loop containing nucleotide triphosphate hydrolases"/>
    <property type="match status" value="1"/>
</dbReference>
<dbReference type="InterPro" id="IPR051396">
    <property type="entry name" value="Bact_Antivir_Def_Nuclease"/>
</dbReference>
<dbReference type="Proteomes" id="UP000035037">
    <property type="component" value="Unassembled WGS sequence"/>
</dbReference>
<evidence type="ECO:0000259" key="1">
    <source>
        <dbReference type="SMART" id="SM00382"/>
    </source>
</evidence>
<comment type="caution">
    <text evidence="2">The sequence shown here is derived from an EMBL/GenBank/DDBJ whole genome shotgun (WGS) entry which is preliminary data.</text>
</comment>
<name>A0A0G8AZL3_9SYNE</name>
<dbReference type="InterPro" id="IPR003593">
    <property type="entry name" value="AAA+_ATPase"/>
</dbReference>
<sequence length="424" mass="48458">MQLHEISAENFRAKEAVRLKLGSRLTLLIGENGTGKTTVLDAIAIALSVVFKYLPDRKNIKGISFREGDILKKNGQELPYAFIKAICTNNGPKWDLMRKRDSNQSTEEQVPREREGFRGLQQYIEEKIVEPWNKTEDFDLPIIAYYGVNRALISVPKRRSNFGKNYSRFAALADSLNAISRFRSALIWMYHKEDEERRKQKEERNFDAKLPELEAIHQCIYKLLPGTNNFRTAINPLRYLIEYGSQDLKIDQFSDGYKIMLGLAIDLSTRMAAANPHMDNPLETEGIVLIDEIDLHLHPTWQQRVISDLLRTFPNTQFVLTSHSPILVEGVNNLLKRHAIAHLLPTSSPESLDAEVKNLYPLDPKDAKVYDMTRDPPENLLDPDEGLTGDTLIDSFNELSSIFEQMCDFEDEMSTSLSLKEGEV</sequence>